<keyword evidence="2" id="KW-0812">Transmembrane</keyword>
<evidence type="ECO:0000256" key="1">
    <source>
        <dbReference type="SAM" id="MobiDB-lite"/>
    </source>
</evidence>
<keyword evidence="2" id="KW-1133">Transmembrane helix</keyword>
<dbReference type="Pfam" id="PF02010">
    <property type="entry name" value="REJ"/>
    <property type="match status" value="1"/>
</dbReference>
<feature type="transmembrane region" description="Helical" evidence="2">
    <location>
        <begin position="1608"/>
        <end position="1627"/>
    </location>
</feature>
<protein>
    <submittedName>
        <fullName evidence="4">Insulin-like growth factor binding protein, N-terminal</fullName>
    </submittedName>
</protein>
<feature type="compositionally biased region" description="Polar residues" evidence="1">
    <location>
        <begin position="1788"/>
        <end position="1798"/>
    </location>
</feature>
<feature type="region of interest" description="Disordered" evidence="1">
    <location>
        <begin position="2079"/>
        <end position="2107"/>
    </location>
</feature>
<feature type="region of interest" description="Disordered" evidence="1">
    <location>
        <begin position="1758"/>
        <end position="1802"/>
    </location>
</feature>
<dbReference type="SMART" id="SM00261">
    <property type="entry name" value="FU"/>
    <property type="match status" value="4"/>
</dbReference>
<keyword evidence="2" id="KW-0472">Membrane</keyword>
<feature type="compositionally biased region" description="Polar residues" evidence="1">
    <location>
        <begin position="1918"/>
        <end position="1928"/>
    </location>
</feature>
<feature type="compositionally biased region" description="Polar residues" evidence="1">
    <location>
        <begin position="1937"/>
        <end position="1947"/>
    </location>
</feature>
<feature type="compositionally biased region" description="Low complexity" evidence="1">
    <location>
        <begin position="2097"/>
        <end position="2107"/>
    </location>
</feature>
<dbReference type="SUPFAM" id="SSF49899">
    <property type="entry name" value="Concanavalin A-like lectins/glucanases"/>
    <property type="match status" value="1"/>
</dbReference>
<dbReference type="PANTHER" id="PTHR15332">
    <property type="entry name" value="PROPROTEIN CONVERTASE SUBTILISIN_KEXIN TYPE 5-LIKE"/>
    <property type="match status" value="1"/>
</dbReference>
<dbReference type="OrthoDB" id="327871at2759"/>
<dbReference type="InterPro" id="IPR013320">
    <property type="entry name" value="ConA-like_dom_sf"/>
</dbReference>
<dbReference type="Proteomes" id="UP000054937">
    <property type="component" value="Unassembled WGS sequence"/>
</dbReference>
<organism evidence="4 5">
    <name type="scientific">Pseudocohnilembus persalinus</name>
    <name type="common">Ciliate</name>
    <dbReference type="NCBI Taxonomy" id="266149"/>
    <lineage>
        <taxon>Eukaryota</taxon>
        <taxon>Sar</taxon>
        <taxon>Alveolata</taxon>
        <taxon>Ciliophora</taxon>
        <taxon>Intramacronucleata</taxon>
        <taxon>Oligohymenophorea</taxon>
        <taxon>Scuticociliatia</taxon>
        <taxon>Philasterida</taxon>
        <taxon>Pseudocohnilembidae</taxon>
        <taxon>Pseudocohnilembus</taxon>
    </lineage>
</organism>
<feature type="transmembrane region" description="Helical" evidence="2">
    <location>
        <begin position="2281"/>
        <end position="2301"/>
    </location>
</feature>
<dbReference type="SUPFAM" id="SSF57184">
    <property type="entry name" value="Growth factor receptor domain"/>
    <property type="match status" value="2"/>
</dbReference>
<accession>A0A0V0QV05</accession>
<reference evidence="4 5" key="1">
    <citation type="journal article" date="2015" name="Sci. Rep.">
        <title>Genome of the facultative scuticociliatosis pathogen Pseudocohnilembus persalinus provides insight into its virulence through horizontal gene transfer.</title>
        <authorList>
            <person name="Xiong J."/>
            <person name="Wang G."/>
            <person name="Cheng J."/>
            <person name="Tian M."/>
            <person name="Pan X."/>
            <person name="Warren A."/>
            <person name="Jiang C."/>
            <person name="Yuan D."/>
            <person name="Miao W."/>
        </authorList>
    </citation>
    <scope>NUCLEOTIDE SEQUENCE [LARGE SCALE GENOMIC DNA]</scope>
    <source>
        <strain evidence="4">36N120E</strain>
    </source>
</reference>
<feature type="domain" description="PKD/REJ-like" evidence="3">
    <location>
        <begin position="765"/>
        <end position="1214"/>
    </location>
</feature>
<evidence type="ECO:0000313" key="5">
    <source>
        <dbReference type="Proteomes" id="UP000054937"/>
    </source>
</evidence>
<dbReference type="InterPro" id="IPR002859">
    <property type="entry name" value="PKD/REJ-like"/>
</dbReference>
<dbReference type="Gene3D" id="2.60.120.200">
    <property type="match status" value="1"/>
</dbReference>
<feature type="transmembrane region" description="Helical" evidence="2">
    <location>
        <begin position="2307"/>
        <end position="2328"/>
    </location>
</feature>
<feature type="compositionally biased region" description="Low complexity" evidence="1">
    <location>
        <begin position="2079"/>
        <end position="2090"/>
    </location>
</feature>
<dbReference type="InParanoid" id="A0A0V0QV05"/>
<feature type="transmembrane region" description="Helical" evidence="2">
    <location>
        <begin position="2340"/>
        <end position="2362"/>
    </location>
</feature>
<gene>
    <name evidence="4" type="ORF">PPERSA_01124</name>
</gene>
<feature type="transmembrane region" description="Helical" evidence="2">
    <location>
        <begin position="2382"/>
        <end position="2402"/>
    </location>
</feature>
<feature type="region of interest" description="Disordered" evidence="1">
    <location>
        <begin position="1670"/>
        <end position="1705"/>
    </location>
</feature>
<dbReference type="InterPro" id="IPR009030">
    <property type="entry name" value="Growth_fac_rcpt_cys_sf"/>
</dbReference>
<evidence type="ECO:0000313" key="4">
    <source>
        <dbReference type="EMBL" id="KRX06046.1"/>
    </source>
</evidence>
<proteinExistence type="predicted"/>
<name>A0A0V0QV05_PSEPJ</name>
<keyword evidence="5" id="KW-1185">Reference proteome</keyword>
<evidence type="ECO:0000259" key="3">
    <source>
        <dbReference type="Pfam" id="PF02010"/>
    </source>
</evidence>
<dbReference type="PANTHER" id="PTHR15332:SF175">
    <property type="entry name" value="PROPROTEIN CONVERTASE SUBTILISIN_KEXIN TYPE 5-LIKE"/>
    <property type="match status" value="1"/>
</dbReference>
<dbReference type="InterPro" id="IPR006212">
    <property type="entry name" value="Furin_repeat"/>
</dbReference>
<sequence length="2428" mass="278924">MNEQKYLYIQIQKYQMQIRIHSIIYWHYKVILGDSALLTLSYSAYVDDFRIYDRKLTGQEIRCLSDSCDFKCNTCSIQSDLCLSCNNSGIRDINQNCKCSPSTLYYGDSSSSVCSDNLRNNCNVIPDDFIVQGINSVYNQGQSHIQSTGPVNDILIDLTTSKYGMLKDTTEIGAEFTISFWLLINDNIIYQRILTLGNFTLQDSNYHHYVIQADLLGSITFYLDGIIQVTQIIENTYVGQIEKTQRNLGFLGWGIEPGLLYWGQSIDSGAYTTYYYPLSGRLSEFLIYERIISENEILCLSDQCPYACIGCQIDNDQNHELNCLDCETTTNPRIQDQHCICPISTNPVREIDTCECPTNYGTFTNTTQCLSCQNNLCANCNETGCIQCIDNGLNRQLENDCQCPINYFDNYPTDNDCYQCAYEGCETCSSISGSCLTCRGVQGFQGQRETPTCECPQGYYSDLDNYESCQKCDDGCFECELQGAVLVCTTECDDQCETCSGTADNCQACEANRENPPSCECIEGYYSNSSNICVLCQETCDECGGSSCLQCHGNRQDDDQDGICDCPSGGIDHYATDNIFDCTTCEFGVYTTQLSDDYFSITIQFYIDQIHFPDLETDSSILSTTLCTYVIQNESLQKLGDSPKCQLNTNQILIQLGRGKNVQIGDDILLKSGIIQFKDSSCMTGNKYFQSFSQSADVKLPSDPEDVIVSLKGPNNKPSICKQNVIQIGEIIGNGNLELSNFYWSLENASLVLDDYIELLSVITQMNELNSNVLTIPPLTLKENTIYEFKLIYTNYWGIQGECQYTLETGTALGLVSEIDIQSDLIYNNWEINFILGTFGYLECSNGNINYIDKEINVEWIDVSDNNQQNILEQFSSKIGQRQPLYINAIAKDINLNLEEQFKNIDITWTCQNLLTQNACEDVQGNLITLNNNQNITFIEKTFTPYSYLQFGLSAQQSISPYKFNDDSILIIITENDAPIITVELPDLIHLKSININDYIMAVITSDTVLENPTYSLAIVYQYNIVSVKQFNYNEYNFKIWDLFSDFTPDNTQVTLRFSMYDPYYFSPAVVSINIDINLPPVGGQIQVQPVQGISLSTLFTIQINNFYDENQPLTYKYQIYLSEDLYEQDKMQGQMINLDNVVLSDFITSNNIQTYLPHGNNQIIVMVSITDSLGAIQNITQTIQVNEQNNNNILSDAIQNMSDFYELILENEQDQQYFVRQLNILCQELNQIEITNMKYSTQDIQKLMEFKQLLYYKLLEYDDIEVVKFISVLNQIKISLQIVLKQIDGQTIELDQNQIKNRLSSLIIETQDKYENIKEIILQNSLYSGDHFITQKIDNIKLYTGKTFSYIDQLLINSYFNEKYKERRFLQTSNQSDDIENLQFNIQELISLLQITLLPNFDSQYYKGEQMKLQIDKGTLKNIDELYFLSQSIQREDFTSQDEQNSEYFDQSSNAESKIYRASYLSYQNNPYMVHDSFPYQDQQQQGQQIIIQNENQSQNDISVEQITLSKKNQFNFDDNEDEDEDNKEKDVCIQKIEENWSAANCETITSYNTDGSQYKTCQCDNISFTTIVTDIKNIFTSSTVVNAFTKSAVSDLFNFQFYEASVFYIFVLELFLLIVGLKYTYKIDKARNYFQVVRNLDTIKKVERKLKKKTKLLQKQNLMMAKLGHSSKGKNSSSGNETQTSQEKDKENNKNAAGPSTFYQDDQFTTAHNRLNTLCSPQNKMPTIKLNNTYNFAEQKIFGSNTTLALENQDLMDDDTNSKTNQQKNNSQHKDSQEDKKDKNQSYDTNNQSSIVPSYRQFDLTNKQNKKQQIELNQEFSLRENHNETNNETNMSLAINQNLQDEMACKSINSQQQNDQFSSLKKKSFVTMKRNSILNSFNLDPNQNYLKTNISQIDSDTLSNNSKMNYLTIENQQQQTMSLSKQRSQKKPRNSNKNLTTNINQAKNNQIDLLKQNGKKTYNFKAKYQNMMNQGQLKNRLSQKFSLGVQLIQEAQQLEEISPDKVQHEQRIDKLSIDISPNKQLQNAQQSSQNQLYDLDSFSIYSKGQQKDIFLQNGNQFHSFSDIQDATINQSFQVQNQQQHQPYQIKKKSLDNSPSSSKLSSFQNSFEINQNNISHNNSIIIKEQPRYRKTVLSKFNKNTDENHSKPLKMLQKISEKSIQDKSQKIIEDNDIKLNGDTVITQQISPERDISSLKSTQGFFSQKSSKQLTIQKIEKEYNAQDLKNIKKELIKGKEADQNQNQELLPKDIMRGLIFFHPLVGIFYREHIKISSSARLLLYYLKAIAPMAFTAMAVSTMTQIQTILFTLTISMFTDIPLFIVQFFLKKKQGFIRNVIGLVLYLLFGIVILYICLVNAASMELKDSNQWAVDYTFSVLLDIFMVQVLKTMCTLIFINWIVIKKESKFKKLMMRIFRQYVPYFQGNLK</sequence>
<comment type="caution">
    <text evidence="4">The sequence shown here is derived from an EMBL/GenBank/DDBJ whole genome shotgun (WGS) entry which is preliminary data.</text>
</comment>
<dbReference type="OMA" id="ICQSSKI"/>
<feature type="region of interest" description="Disordered" evidence="1">
    <location>
        <begin position="1918"/>
        <end position="1947"/>
    </location>
</feature>
<dbReference type="EMBL" id="LDAU01000102">
    <property type="protein sequence ID" value="KRX06046.1"/>
    <property type="molecule type" value="Genomic_DNA"/>
</dbReference>
<feature type="compositionally biased region" description="Basic and acidic residues" evidence="1">
    <location>
        <begin position="1774"/>
        <end position="1787"/>
    </location>
</feature>
<evidence type="ECO:0000256" key="2">
    <source>
        <dbReference type="SAM" id="Phobius"/>
    </source>
</evidence>